<keyword evidence="2" id="KW-0808">Transferase</keyword>
<reference evidence="2 3" key="1">
    <citation type="submission" date="2015-04" db="EMBL/GenBank/DDBJ databases">
        <title>Complete Sequence for the Genome of the Thioalkalivibrio versutus D301.</title>
        <authorList>
            <person name="Mu T."/>
            <person name="Zhou J."/>
            <person name="Xu X."/>
        </authorList>
    </citation>
    <scope>NUCLEOTIDE SEQUENCE [LARGE SCALE GENOMIC DNA]</scope>
    <source>
        <strain evidence="2 3">D301</strain>
    </source>
</reference>
<dbReference type="Pfam" id="PF08241">
    <property type="entry name" value="Methyltransf_11"/>
    <property type="match status" value="1"/>
</dbReference>
<evidence type="ECO:0000313" key="2">
    <source>
        <dbReference type="EMBL" id="AKJ95651.1"/>
    </source>
</evidence>
<protein>
    <submittedName>
        <fullName evidence="2">SAM-dependent methlyltransferase</fullName>
    </submittedName>
</protein>
<evidence type="ECO:0000259" key="1">
    <source>
        <dbReference type="Pfam" id="PF08241"/>
    </source>
</evidence>
<dbReference type="AlphaFoldDB" id="A0A0G3GA58"/>
<dbReference type="Gene3D" id="3.40.50.150">
    <property type="entry name" value="Vaccinia Virus protein VP39"/>
    <property type="match status" value="1"/>
</dbReference>
<dbReference type="GO" id="GO:0008757">
    <property type="term" value="F:S-adenosylmethionine-dependent methyltransferase activity"/>
    <property type="evidence" value="ECO:0007669"/>
    <property type="project" value="InterPro"/>
</dbReference>
<sequence length="210" mass="22878">MRGLEQIPWLYDGLMAGADLLGLRRWRRRLVEGAEGRVLEVGCGTGRDLPLYADPTQVIGMDPDLAALRRARRRAPAVPLVVAKAEALPFADGVFDSVVSGLVFCSVQDPPRALGEVRRVLADGGALRMLEHVRHTRPLLGRAQDRVQPAWTCVTGGCHPNRDTEAAVEQAGFCIEPEDRVARGVMRRFAARVCRAPEDPPAGRNAGKTD</sequence>
<dbReference type="PANTHER" id="PTHR45036">
    <property type="entry name" value="METHYLTRANSFERASE LIKE 7B"/>
    <property type="match status" value="1"/>
</dbReference>
<dbReference type="InterPro" id="IPR013216">
    <property type="entry name" value="Methyltransf_11"/>
</dbReference>
<dbReference type="OrthoDB" id="323463at2"/>
<dbReference type="InterPro" id="IPR052356">
    <property type="entry name" value="Thiol_S-MT"/>
</dbReference>
<gene>
    <name evidence="2" type="ORF">TVD_09895</name>
</gene>
<proteinExistence type="predicted"/>
<evidence type="ECO:0000313" key="3">
    <source>
        <dbReference type="Proteomes" id="UP000064201"/>
    </source>
</evidence>
<dbReference type="EMBL" id="CP011367">
    <property type="protein sequence ID" value="AKJ95651.1"/>
    <property type="molecule type" value="Genomic_DNA"/>
</dbReference>
<dbReference type="Proteomes" id="UP000064201">
    <property type="component" value="Chromosome"/>
</dbReference>
<dbReference type="CDD" id="cd02440">
    <property type="entry name" value="AdoMet_MTases"/>
    <property type="match status" value="1"/>
</dbReference>
<dbReference type="KEGG" id="tvr:TVD_09895"/>
<dbReference type="PANTHER" id="PTHR45036:SF1">
    <property type="entry name" value="METHYLTRANSFERASE LIKE 7A"/>
    <property type="match status" value="1"/>
</dbReference>
<accession>A0A0G3GA58</accession>
<feature type="domain" description="Methyltransferase type 11" evidence="1">
    <location>
        <begin position="39"/>
        <end position="127"/>
    </location>
</feature>
<dbReference type="SUPFAM" id="SSF53335">
    <property type="entry name" value="S-adenosyl-L-methionine-dependent methyltransferases"/>
    <property type="match status" value="1"/>
</dbReference>
<name>A0A0G3GA58_9GAMM</name>
<dbReference type="STRING" id="106634.TVD_09895"/>
<dbReference type="RefSeq" id="WP_047251517.1">
    <property type="nucleotide sequence ID" value="NZ_CP011367.1"/>
</dbReference>
<organism evidence="2 3">
    <name type="scientific">Thioalkalivibrio versutus</name>
    <dbReference type="NCBI Taxonomy" id="106634"/>
    <lineage>
        <taxon>Bacteria</taxon>
        <taxon>Pseudomonadati</taxon>
        <taxon>Pseudomonadota</taxon>
        <taxon>Gammaproteobacteria</taxon>
        <taxon>Chromatiales</taxon>
        <taxon>Ectothiorhodospiraceae</taxon>
        <taxon>Thioalkalivibrio</taxon>
    </lineage>
</organism>
<keyword evidence="3" id="KW-1185">Reference proteome</keyword>
<dbReference type="PATRIC" id="fig|106634.4.peg.2028"/>
<dbReference type="InterPro" id="IPR029063">
    <property type="entry name" value="SAM-dependent_MTases_sf"/>
</dbReference>